<gene>
    <name evidence="1" type="ORF">ODALV1_LOCUS5527</name>
</gene>
<proteinExistence type="predicted"/>
<organism evidence="1 2">
    <name type="scientific">Orchesella dallaii</name>
    <dbReference type="NCBI Taxonomy" id="48710"/>
    <lineage>
        <taxon>Eukaryota</taxon>
        <taxon>Metazoa</taxon>
        <taxon>Ecdysozoa</taxon>
        <taxon>Arthropoda</taxon>
        <taxon>Hexapoda</taxon>
        <taxon>Collembola</taxon>
        <taxon>Entomobryomorpha</taxon>
        <taxon>Entomobryoidea</taxon>
        <taxon>Orchesellidae</taxon>
        <taxon>Orchesellinae</taxon>
        <taxon>Orchesella</taxon>
    </lineage>
</organism>
<name>A0ABP1Q1M0_9HEXA</name>
<accession>A0ABP1Q1M0</accession>
<evidence type="ECO:0000313" key="1">
    <source>
        <dbReference type="EMBL" id="CAL8083570.1"/>
    </source>
</evidence>
<reference evidence="1 2" key="1">
    <citation type="submission" date="2024-08" db="EMBL/GenBank/DDBJ databases">
        <authorList>
            <person name="Cucini C."/>
            <person name="Frati F."/>
        </authorList>
    </citation>
    <scope>NUCLEOTIDE SEQUENCE [LARGE SCALE GENOMIC DNA]</scope>
</reference>
<sequence>MSTTKFEIDVGLSVDIIDNDSLSFVSDSFYDRLPNLLQDESPVQYLHHRGDSHRQQRHSDHIDEKLPSVNPYTSHLHPPHRFSFRDQLSNLRFHIRRSVDYAISLRGFHQQRLPSWEPVLNCLSVGKFVLGISLVLTTLWMAAIIVKKPSEIAYSYDSECKNVNDYVWAKRKSCILCSGKRQSCKMQIRVPEDIKVIIIIQVIFVDRGTAPVYDIRQTQHYKILFRVFSFKRCNVYFLYYVSYHHSIEQDRMHMLM</sequence>
<comment type="caution">
    <text evidence="1">The sequence shown here is derived from an EMBL/GenBank/DDBJ whole genome shotgun (WGS) entry which is preliminary data.</text>
</comment>
<keyword evidence="2" id="KW-1185">Reference proteome</keyword>
<dbReference type="EMBL" id="CAXLJM020000016">
    <property type="protein sequence ID" value="CAL8083570.1"/>
    <property type="molecule type" value="Genomic_DNA"/>
</dbReference>
<protein>
    <submittedName>
        <fullName evidence="1">Uncharacterized protein</fullName>
    </submittedName>
</protein>
<evidence type="ECO:0000313" key="2">
    <source>
        <dbReference type="Proteomes" id="UP001642540"/>
    </source>
</evidence>
<dbReference type="Proteomes" id="UP001642540">
    <property type="component" value="Unassembled WGS sequence"/>
</dbReference>